<dbReference type="Proteomes" id="UP000801492">
    <property type="component" value="Unassembled WGS sequence"/>
</dbReference>
<gene>
    <name evidence="2" type="ORF">ILUMI_24024</name>
</gene>
<feature type="compositionally biased region" description="Basic and acidic residues" evidence="1">
    <location>
        <begin position="7"/>
        <end position="29"/>
    </location>
</feature>
<feature type="region of interest" description="Disordered" evidence="1">
    <location>
        <begin position="1"/>
        <end position="29"/>
    </location>
</feature>
<dbReference type="OrthoDB" id="426210at2759"/>
<dbReference type="AlphaFoldDB" id="A0A8K0C7R6"/>
<proteinExistence type="predicted"/>
<comment type="caution">
    <text evidence="2">The sequence shown here is derived from an EMBL/GenBank/DDBJ whole genome shotgun (WGS) entry which is preliminary data.</text>
</comment>
<reference evidence="2" key="1">
    <citation type="submission" date="2019-08" db="EMBL/GenBank/DDBJ databases">
        <title>The genome of the North American firefly Photinus pyralis.</title>
        <authorList>
            <consortium name="Photinus pyralis genome working group"/>
            <person name="Fallon T.R."/>
            <person name="Sander Lower S.E."/>
            <person name="Weng J.-K."/>
        </authorList>
    </citation>
    <scope>NUCLEOTIDE SEQUENCE</scope>
    <source>
        <strain evidence="2">TRF0915ILg1</strain>
        <tissue evidence="2">Whole body</tissue>
    </source>
</reference>
<evidence type="ECO:0000313" key="2">
    <source>
        <dbReference type="EMBL" id="KAF2882143.1"/>
    </source>
</evidence>
<dbReference type="EMBL" id="VTPC01090649">
    <property type="protein sequence ID" value="KAF2882143.1"/>
    <property type="molecule type" value="Genomic_DNA"/>
</dbReference>
<protein>
    <recommendedName>
        <fullName evidence="4">Reverse transcriptase domain-containing protein</fullName>
    </recommendedName>
</protein>
<evidence type="ECO:0000256" key="1">
    <source>
        <dbReference type="SAM" id="MobiDB-lite"/>
    </source>
</evidence>
<organism evidence="2 3">
    <name type="scientific">Ignelater luminosus</name>
    <name type="common">Cucubano</name>
    <name type="synonym">Pyrophorus luminosus</name>
    <dbReference type="NCBI Taxonomy" id="2038154"/>
    <lineage>
        <taxon>Eukaryota</taxon>
        <taxon>Metazoa</taxon>
        <taxon>Ecdysozoa</taxon>
        <taxon>Arthropoda</taxon>
        <taxon>Hexapoda</taxon>
        <taxon>Insecta</taxon>
        <taxon>Pterygota</taxon>
        <taxon>Neoptera</taxon>
        <taxon>Endopterygota</taxon>
        <taxon>Coleoptera</taxon>
        <taxon>Polyphaga</taxon>
        <taxon>Elateriformia</taxon>
        <taxon>Elateroidea</taxon>
        <taxon>Elateridae</taxon>
        <taxon>Agrypninae</taxon>
        <taxon>Pyrophorini</taxon>
        <taxon>Ignelater</taxon>
    </lineage>
</organism>
<name>A0A8K0C7R6_IGNLU</name>
<evidence type="ECO:0000313" key="3">
    <source>
        <dbReference type="Proteomes" id="UP000801492"/>
    </source>
</evidence>
<sequence length="100" mass="12084">MRNISGVDKKETENFTKREERKQKQLSRERKNISVRIRTWMLDTINVTEIVADCFAKYLQVDVVYTDFSNAFDKVNYDVLLRLKPFQEYHRVQALVLYYL</sequence>
<keyword evidence="3" id="KW-1185">Reference proteome</keyword>
<evidence type="ECO:0008006" key="4">
    <source>
        <dbReference type="Google" id="ProtNLM"/>
    </source>
</evidence>
<accession>A0A8K0C7R6</accession>